<evidence type="ECO:0000313" key="11">
    <source>
        <dbReference type="EMBL" id="MBB5322763.1"/>
    </source>
</evidence>
<dbReference type="GO" id="GO:0005524">
    <property type="term" value="F:ATP binding"/>
    <property type="evidence" value="ECO:0007669"/>
    <property type="project" value="UniProtKB-KW"/>
</dbReference>
<comment type="caution">
    <text evidence="11">The sequence shown here is derived from an EMBL/GenBank/DDBJ whole genome shotgun (WGS) entry which is preliminary data.</text>
</comment>
<feature type="domain" description="Helicase C-terminal" evidence="9">
    <location>
        <begin position="213"/>
        <end position="386"/>
    </location>
</feature>
<evidence type="ECO:0000259" key="9">
    <source>
        <dbReference type="PROSITE" id="PS51194"/>
    </source>
</evidence>
<dbReference type="InterPro" id="IPR050079">
    <property type="entry name" value="DEAD_box_RNA_helicase"/>
</dbReference>
<comment type="similarity">
    <text evidence="5 7">Belongs to the DEAD box helicase family.</text>
</comment>
<dbReference type="PANTHER" id="PTHR47959:SF1">
    <property type="entry name" value="ATP-DEPENDENT RNA HELICASE DBPA"/>
    <property type="match status" value="1"/>
</dbReference>
<dbReference type="Gene3D" id="3.30.70.330">
    <property type="match status" value="1"/>
</dbReference>
<accession>A0A840UEZ0</accession>
<dbReference type="InterPro" id="IPR027417">
    <property type="entry name" value="P-loop_NTPase"/>
</dbReference>
<dbReference type="GO" id="GO:0003724">
    <property type="term" value="F:RNA helicase activity"/>
    <property type="evidence" value="ECO:0007669"/>
    <property type="project" value="UniProtKB-EC"/>
</dbReference>
<dbReference type="EMBL" id="JACHFE010000011">
    <property type="protein sequence ID" value="MBB5322763.1"/>
    <property type="molecule type" value="Genomic_DNA"/>
</dbReference>
<dbReference type="PANTHER" id="PTHR47959">
    <property type="entry name" value="ATP-DEPENDENT RNA HELICASE RHLE-RELATED"/>
    <property type="match status" value="1"/>
</dbReference>
<dbReference type="CDD" id="cd00268">
    <property type="entry name" value="DEADc"/>
    <property type="match status" value="1"/>
</dbReference>
<evidence type="ECO:0000256" key="5">
    <source>
        <dbReference type="ARBA" id="ARBA00038437"/>
    </source>
</evidence>
<dbReference type="GO" id="GO:0005829">
    <property type="term" value="C:cytosol"/>
    <property type="evidence" value="ECO:0007669"/>
    <property type="project" value="TreeGrafter"/>
</dbReference>
<sequence>MSFKPFGLSPSMLHNLSQLGFSQPTDIQAAALPPCLAGQDVIAMARTGSGKTAAFGIGLIEALKPRLFAVQAVVLCPTRELADQVTKSLRELARARDNIKVLTLCGGVPIGPQIGSLSHGAHIVVGTPGRVQDHLRKGTLTLEKITTVVLDEADRMLDMGFQEAVEDILSHTPDGRQTLMFSATWPQPIRELSGRYQKDPVDVRVAAGDDRPDIEELFYEIPASDTDRGIMAALSRWQPASCIVFCSTKQQCDDTVETLRAHGFSALALHGDLEQRERDSVLVRFGNQSCAVLVATDVAARGLDIKALPLVINAEPARDPEVHTHRVGRTGRAGEPGRAITFCTPAKGHKITQLEKARGETVTWGDSDELMATPEQPVVPAMQTLCIAGGRKDKVRPGDILGALTGDAGLPGDAVGKIDRFEFQSFVAVERSQAGKALKRLEKGKIKGRRIPVRFA</sequence>
<evidence type="ECO:0000256" key="3">
    <source>
        <dbReference type="ARBA" id="ARBA00022806"/>
    </source>
</evidence>
<dbReference type="Pfam" id="PF00271">
    <property type="entry name" value="Helicase_C"/>
    <property type="match status" value="1"/>
</dbReference>
<keyword evidence="1 7" id="KW-0547">Nucleotide-binding</keyword>
<keyword evidence="3 7" id="KW-0347">Helicase</keyword>
<evidence type="ECO:0000256" key="2">
    <source>
        <dbReference type="ARBA" id="ARBA00022801"/>
    </source>
</evidence>
<dbReference type="PROSITE" id="PS00039">
    <property type="entry name" value="DEAD_ATP_HELICASE"/>
    <property type="match status" value="1"/>
</dbReference>
<dbReference type="Gene3D" id="3.40.50.300">
    <property type="entry name" value="P-loop containing nucleotide triphosphate hydrolases"/>
    <property type="match status" value="2"/>
</dbReference>
<dbReference type="NCBIfam" id="NF008744">
    <property type="entry name" value="PRK11776.1"/>
    <property type="match status" value="1"/>
</dbReference>
<dbReference type="InterPro" id="IPR000629">
    <property type="entry name" value="RNA-helicase_DEAD-box_CS"/>
</dbReference>
<dbReference type="InterPro" id="IPR011545">
    <property type="entry name" value="DEAD/DEAH_box_helicase_dom"/>
</dbReference>
<keyword evidence="2 7" id="KW-0378">Hydrolase</keyword>
<proteinExistence type="inferred from homology"/>
<protein>
    <submittedName>
        <fullName evidence="11">ATP-independent RNA helicase DbpA</fullName>
        <ecNumber evidence="11">3.6.4.13</ecNumber>
    </submittedName>
</protein>
<evidence type="ECO:0000256" key="6">
    <source>
        <dbReference type="PROSITE-ProRule" id="PRU00552"/>
    </source>
</evidence>
<keyword evidence="12" id="KW-1185">Reference proteome</keyword>
<dbReference type="SMART" id="SM00490">
    <property type="entry name" value="HELICc"/>
    <property type="match status" value="1"/>
</dbReference>
<keyword evidence="4 7" id="KW-0067">ATP-binding</keyword>
<dbReference type="InterPro" id="IPR044742">
    <property type="entry name" value="DEAD/DEAH_RhlB"/>
</dbReference>
<dbReference type="InterPro" id="IPR014014">
    <property type="entry name" value="RNA_helicase_DEAD_Q_motif"/>
</dbReference>
<evidence type="ECO:0000256" key="1">
    <source>
        <dbReference type="ARBA" id="ARBA00022741"/>
    </source>
</evidence>
<dbReference type="PROSITE" id="PS51194">
    <property type="entry name" value="HELICASE_CTER"/>
    <property type="match status" value="1"/>
</dbReference>
<dbReference type="Proteomes" id="UP000591735">
    <property type="component" value="Unassembled WGS sequence"/>
</dbReference>
<evidence type="ECO:0000259" key="10">
    <source>
        <dbReference type="PROSITE" id="PS51195"/>
    </source>
</evidence>
<dbReference type="EC" id="3.6.4.13" evidence="11"/>
<evidence type="ECO:0000256" key="4">
    <source>
        <dbReference type="ARBA" id="ARBA00022840"/>
    </source>
</evidence>
<gene>
    <name evidence="11" type="ORF">HNR38_003276</name>
</gene>
<dbReference type="SMART" id="SM00487">
    <property type="entry name" value="DEXDc"/>
    <property type="match status" value="1"/>
</dbReference>
<dbReference type="PROSITE" id="PS51192">
    <property type="entry name" value="HELICASE_ATP_BIND_1"/>
    <property type="match status" value="1"/>
</dbReference>
<dbReference type="InterPro" id="IPR014001">
    <property type="entry name" value="Helicase_ATP-bd"/>
</dbReference>
<name>A0A840UEZ0_9GAMM</name>
<dbReference type="CDD" id="cd18787">
    <property type="entry name" value="SF2_C_DEAD"/>
    <property type="match status" value="1"/>
</dbReference>
<feature type="short sequence motif" description="Q motif" evidence="6">
    <location>
        <begin position="1"/>
        <end position="29"/>
    </location>
</feature>
<dbReference type="Pfam" id="PF00270">
    <property type="entry name" value="DEAD"/>
    <property type="match status" value="1"/>
</dbReference>
<dbReference type="InterPro" id="IPR005580">
    <property type="entry name" value="DbpA/CsdA_RNA-bd_dom"/>
</dbReference>
<dbReference type="RefSeq" id="WP_183706308.1">
    <property type="nucleotide sequence ID" value="NZ_JACHFE010000011.1"/>
</dbReference>
<feature type="domain" description="DEAD-box RNA helicase Q" evidence="10">
    <location>
        <begin position="1"/>
        <end position="29"/>
    </location>
</feature>
<dbReference type="Pfam" id="PF03880">
    <property type="entry name" value="DbpA"/>
    <property type="match status" value="1"/>
</dbReference>
<evidence type="ECO:0000256" key="7">
    <source>
        <dbReference type="RuleBase" id="RU000492"/>
    </source>
</evidence>
<organism evidence="11 12">
    <name type="scientific">Marinobacter oulmenensis</name>
    <dbReference type="NCBI Taxonomy" id="643747"/>
    <lineage>
        <taxon>Bacteria</taxon>
        <taxon>Pseudomonadati</taxon>
        <taxon>Pseudomonadota</taxon>
        <taxon>Gammaproteobacteria</taxon>
        <taxon>Pseudomonadales</taxon>
        <taxon>Marinobacteraceae</taxon>
        <taxon>Marinobacter</taxon>
    </lineage>
</organism>
<dbReference type="GO" id="GO:0003676">
    <property type="term" value="F:nucleic acid binding"/>
    <property type="evidence" value="ECO:0007669"/>
    <property type="project" value="InterPro"/>
</dbReference>
<evidence type="ECO:0000313" key="12">
    <source>
        <dbReference type="Proteomes" id="UP000591735"/>
    </source>
</evidence>
<dbReference type="AlphaFoldDB" id="A0A840UEZ0"/>
<dbReference type="InterPro" id="IPR001650">
    <property type="entry name" value="Helicase_C-like"/>
</dbReference>
<reference evidence="11 12" key="1">
    <citation type="submission" date="2020-08" db="EMBL/GenBank/DDBJ databases">
        <title>Genomic Encyclopedia of Type Strains, Phase IV (KMG-IV): sequencing the most valuable type-strain genomes for metagenomic binning, comparative biology and taxonomic classification.</title>
        <authorList>
            <person name="Goeker M."/>
        </authorList>
    </citation>
    <scope>NUCLEOTIDE SEQUENCE [LARGE SCALE GENOMIC DNA]</scope>
    <source>
        <strain evidence="11 12">DSM 22359</strain>
    </source>
</reference>
<dbReference type="PROSITE" id="PS51195">
    <property type="entry name" value="Q_MOTIF"/>
    <property type="match status" value="1"/>
</dbReference>
<feature type="domain" description="Helicase ATP-binding" evidence="8">
    <location>
        <begin position="32"/>
        <end position="203"/>
    </location>
</feature>
<evidence type="ECO:0000259" key="8">
    <source>
        <dbReference type="PROSITE" id="PS51192"/>
    </source>
</evidence>
<dbReference type="GO" id="GO:0016787">
    <property type="term" value="F:hydrolase activity"/>
    <property type="evidence" value="ECO:0007669"/>
    <property type="project" value="UniProtKB-KW"/>
</dbReference>
<dbReference type="SUPFAM" id="SSF52540">
    <property type="entry name" value="P-loop containing nucleoside triphosphate hydrolases"/>
    <property type="match status" value="1"/>
</dbReference>
<dbReference type="InterPro" id="IPR012677">
    <property type="entry name" value="Nucleotide-bd_a/b_plait_sf"/>
</dbReference>